<dbReference type="EMBL" id="BAFO02000021">
    <property type="protein sequence ID" value="GAD84056.1"/>
    <property type="molecule type" value="Genomic_DNA"/>
</dbReference>
<evidence type="ECO:0000313" key="2">
    <source>
        <dbReference type="Proteomes" id="UP000017048"/>
    </source>
</evidence>
<gene>
    <name evidence="1" type="ORF">NCAST_21_00050</name>
</gene>
<organism evidence="1 2">
    <name type="scientific">Nocardia asteroides NBRC 15531</name>
    <dbReference type="NCBI Taxonomy" id="1110697"/>
    <lineage>
        <taxon>Bacteria</taxon>
        <taxon>Bacillati</taxon>
        <taxon>Actinomycetota</taxon>
        <taxon>Actinomycetes</taxon>
        <taxon>Mycobacteriales</taxon>
        <taxon>Nocardiaceae</taxon>
        <taxon>Nocardia</taxon>
    </lineage>
</organism>
<evidence type="ECO:0000313" key="1">
    <source>
        <dbReference type="EMBL" id="GAD84056.1"/>
    </source>
</evidence>
<dbReference type="STRING" id="1824.SAMN05444423_108241"/>
<comment type="caution">
    <text evidence="1">The sequence shown here is derived from an EMBL/GenBank/DDBJ whole genome shotgun (WGS) entry which is preliminary data.</text>
</comment>
<sequence length="195" mass="20572">MTTSCPAAGLTWWERTRIRTIPAVMLVAVLTTVAACGGGSDAARPEGAGPTTRQLEAAAATVDPATPDGVAVVALREIYTWNPATEQPGDSLARARKWLGPSLIRMLDGSSATADTPKPSLQWADWGKAKARVEAFTFASGEQAPAGADPAVSQYKIGIEQKAVYPNGRTEELPPSTVIATVVQTPQGWRLDAFR</sequence>
<proteinExistence type="predicted"/>
<accession>U5ECB6</accession>
<dbReference type="Proteomes" id="UP000017048">
    <property type="component" value="Unassembled WGS sequence"/>
</dbReference>
<keyword evidence="2" id="KW-1185">Reference proteome</keyword>
<reference evidence="1 2" key="1">
    <citation type="journal article" date="2014" name="BMC Genomics">
        <title>Genome based analysis of type-I polyketide synthase and nonribosomal peptide synthetase gene clusters in seven strains of five representative Nocardia species.</title>
        <authorList>
            <person name="Komaki H."/>
            <person name="Ichikawa N."/>
            <person name="Hosoyama A."/>
            <person name="Takahashi-Nakaguchi A."/>
            <person name="Matsuzawa T."/>
            <person name="Suzuki K."/>
            <person name="Fujita N."/>
            <person name="Gonoi T."/>
        </authorList>
    </citation>
    <scope>NUCLEOTIDE SEQUENCE [LARGE SCALE GENOMIC DNA]</scope>
    <source>
        <strain evidence="1 2">NBRC 15531</strain>
    </source>
</reference>
<protein>
    <submittedName>
        <fullName evidence="1">Uncharacterized protein</fullName>
    </submittedName>
</protein>
<dbReference type="AlphaFoldDB" id="U5ECB6"/>
<name>U5ECB6_NOCAS</name>
<dbReference type="eggNOG" id="ENOG5033TUN">
    <property type="taxonomic scope" value="Bacteria"/>
</dbReference>